<sequence>MPALLLLQKPSFKSKSKEHTICLKRRLFLCELGDFDALHSECKTIQLTLSTSRKGMSHGKLSKTFASLMLRGKVNAALRLLDQQSPGGVLPLTDNVYEKETSDSKPVDTSVMMSGYYPRADKFWLIVKLNIEQEATRSVICLELPLTRLHMMYRWNQPWLLLLVKLSRRAQTLLMTPGSTKLQGASGEDVERHSLMSGFLILTLQHIDTKASPVLSTQMKGKRRGSTISKLSRSNMAHSHLSLSVFSGSRRETHISFLL</sequence>
<dbReference type="EMBL" id="CACRXK020016888">
    <property type="protein sequence ID" value="CAB4030457.1"/>
    <property type="molecule type" value="Genomic_DNA"/>
</dbReference>
<accession>A0A7D9JIR5</accession>
<keyword evidence="2" id="KW-1185">Reference proteome</keyword>
<dbReference type="AlphaFoldDB" id="A0A7D9JIR5"/>
<dbReference type="OrthoDB" id="7388703at2759"/>
<name>A0A7D9JIR5_PARCT</name>
<evidence type="ECO:0000313" key="2">
    <source>
        <dbReference type="Proteomes" id="UP001152795"/>
    </source>
</evidence>
<protein>
    <submittedName>
        <fullName evidence="1">Uncharacterized protein</fullName>
    </submittedName>
</protein>
<comment type="caution">
    <text evidence="1">The sequence shown here is derived from an EMBL/GenBank/DDBJ whole genome shotgun (WGS) entry which is preliminary data.</text>
</comment>
<organism evidence="1 2">
    <name type="scientific">Paramuricea clavata</name>
    <name type="common">Red gorgonian</name>
    <name type="synonym">Violescent sea-whip</name>
    <dbReference type="NCBI Taxonomy" id="317549"/>
    <lineage>
        <taxon>Eukaryota</taxon>
        <taxon>Metazoa</taxon>
        <taxon>Cnidaria</taxon>
        <taxon>Anthozoa</taxon>
        <taxon>Octocorallia</taxon>
        <taxon>Malacalcyonacea</taxon>
        <taxon>Plexauridae</taxon>
        <taxon>Paramuricea</taxon>
    </lineage>
</organism>
<proteinExistence type="predicted"/>
<evidence type="ECO:0000313" key="1">
    <source>
        <dbReference type="EMBL" id="CAB4030457.1"/>
    </source>
</evidence>
<reference evidence="1" key="1">
    <citation type="submission" date="2020-04" db="EMBL/GenBank/DDBJ databases">
        <authorList>
            <person name="Alioto T."/>
            <person name="Alioto T."/>
            <person name="Gomez Garrido J."/>
        </authorList>
    </citation>
    <scope>NUCLEOTIDE SEQUENCE</scope>
    <source>
        <strain evidence="1">A484AB</strain>
    </source>
</reference>
<gene>
    <name evidence="1" type="ORF">PACLA_8A079757</name>
</gene>
<dbReference type="Proteomes" id="UP001152795">
    <property type="component" value="Unassembled WGS sequence"/>
</dbReference>